<sequence>MKKTVLALAAIAASSAAFAQSSVTLYGLVDASVESVKGNTAGKGTTFNRVSSGNLVTSRLGFKGVEDLGGGLKAKFQLEAAVSADTGASASGGRFFDRAAWVGLASAEAGELRIGRQDSLIGAQIVDAIGAYAYDASVVAVTLGGSTFRRIDNALTYIAPTFVPGLTVSAQYSTAMDSNTANNAETQSVTPGSVIGRGFGFSANFVQGPLSAGASYIQVNSANKAATTGEQENVGLFIYGAYDLGVAKLTAYYNDDSNDGNRRFDGRRLYGINAAVPVATGLTVSGGYGYARNVGTTVSTTGFAANALTGVTGKNAKNDNAGIITLKAQYDLSKRTAAYALFTQVQNSDKANLALVNATTQTADKSSRGLAVGIRHAF</sequence>
<dbReference type="Pfam" id="PF13609">
    <property type="entry name" value="Porin_4"/>
    <property type="match status" value="1"/>
</dbReference>
<dbReference type="InterPro" id="IPR002299">
    <property type="entry name" value="Porin_Neis"/>
</dbReference>
<dbReference type="AlphaFoldDB" id="A0A4R6RNU5"/>
<comment type="subunit">
    <text evidence="2">Homotrimer.</text>
</comment>
<dbReference type="GO" id="GO:0006811">
    <property type="term" value="P:monoatomic ion transport"/>
    <property type="evidence" value="ECO:0007669"/>
    <property type="project" value="UniProtKB-KW"/>
</dbReference>
<dbReference type="Proteomes" id="UP000294593">
    <property type="component" value="Unassembled WGS sequence"/>
</dbReference>
<protein>
    <submittedName>
        <fullName evidence="13">Putative porin</fullName>
    </submittedName>
</protein>
<name>A0A4R6RNU5_9BURK</name>
<dbReference type="SUPFAM" id="SSF56935">
    <property type="entry name" value="Porins"/>
    <property type="match status" value="1"/>
</dbReference>
<dbReference type="InterPro" id="IPR050298">
    <property type="entry name" value="Gram-neg_bact_OMP"/>
</dbReference>
<evidence type="ECO:0000256" key="10">
    <source>
        <dbReference type="ARBA" id="ARBA00023237"/>
    </source>
</evidence>
<evidence type="ECO:0000256" key="6">
    <source>
        <dbReference type="ARBA" id="ARBA00022729"/>
    </source>
</evidence>
<evidence type="ECO:0000256" key="9">
    <source>
        <dbReference type="ARBA" id="ARBA00023136"/>
    </source>
</evidence>
<keyword evidence="7" id="KW-0406">Ion transport</keyword>
<comment type="subcellular location">
    <subcellularLocation>
        <location evidence="1">Cell outer membrane</location>
        <topology evidence="1">Multi-pass membrane protein</topology>
    </subcellularLocation>
</comment>
<dbReference type="OrthoDB" id="6975458at2"/>
<accession>A0A4R6RNU5</accession>
<keyword evidence="9" id="KW-0472">Membrane</keyword>
<feature type="chain" id="PRO_5020743047" evidence="11">
    <location>
        <begin position="20"/>
        <end position="378"/>
    </location>
</feature>
<evidence type="ECO:0000256" key="8">
    <source>
        <dbReference type="ARBA" id="ARBA00023114"/>
    </source>
</evidence>
<reference evidence="13 14" key="1">
    <citation type="submission" date="2019-03" db="EMBL/GenBank/DDBJ databases">
        <title>Genomic Encyclopedia of Type Strains, Phase IV (KMG-IV): sequencing the most valuable type-strain genomes for metagenomic binning, comparative biology and taxonomic classification.</title>
        <authorList>
            <person name="Goeker M."/>
        </authorList>
    </citation>
    <scope>NUCLEOTIDE SEQUENCE [LARGE SCALE GENOMIC DNA]</scope>
    <source>
        <strain evidence="13 14">DSM 11901</strain>
    </source>
</reference>
<keyword evidence="3" id="KW-0813">Transport</keyword>
<dbReference type="PRINTS" id="PR00184">
    <property type="entry name" value="NEISSPPORIN"/>
</dbReference>
<dbReference type="InterPro" id="IPR023614">
    <property type="entry name" value="Porin_dom_sf"/>
</dbReference>
<dbReference type="InterPro" id="IPR033900">
    <property type="entry name" value="Gram_neg_porin_domain"/>
</dbReference>
<evidence type="ECO:0000256" key="4">
    <source>
        <dbReference type="ARBA" id="ARBA00022452"/>
    </source>
</evidence>
<keyword evidence="8" id="KW-0626">Porin</keyword>
<proteinExistence type="predicted"/>
<keyword evidence="6 11" id="KW-0732">Signal</keyword>
<feature type="signal peptide" evidence="11">
    <location>
        <begin position="1"/>
        <end position="19"/>
    </location>
</feature>
<feature type="domain" description="Porin" evidence="12">
    <location>
        <begin position="7"/>
        <end position="349"/>
    </location>
</feature>
<comment type="caution">
    <text evidence="13">The sequence shown here is derived from an EMBL/GenBank/DDBJ whole genome shotgun (WGS) entry which is preliminary data.</text>
</comment>
<keyword evidence="5" id="KW-0812">Transmembrane</keyword>
<dbReference type="GO" id="GO:0046930">
    <property type="term" value="C:pore complex"/>
    <property type="evidence" value="ECO:0007669"/>
    <property type="project" value="UniProtKB-KW"/>
</dbReference>
<keyword evidence="14" id="KW-1185">Reference proteome</keyword>
<evidence type="ECO:0000313" key="14">
    <source>
        <dbReference type="Proteomes" id="UP000294593"/>
    </source>
</evidence>
<dbReference type="PANTHER" id="PTHR34501">
    <property type="entry name" value="PROTEIN YDDL-RELATED"/>
    <property type="match status" value="1"/>
</dbReference>
<evidence type="ECO:0000313" key="13">
    <source>
        <dbReference type="EMBL" id="TDP88310.1"/>
    </source>
</evidence>
<evidence type="ECO:0000256" key="3">
    <source>
        <dbReference type="ARBA" id="ARBA00022448"/>
    </source>
</evidence>
<gene>
    <name evidence="13" type="ORF">EV672_101455</name>
</gene>
<keyword evidence="10" id="KW-0998">Cell outer membrane</keyword>
<keyword evidence="4" id="KW-1134">Transmembrane beta strand</keyword>
<evidence type="ECO:0000256" key="7">
    <source>
        <dbReference type="ARBA" id="ARBA00023065"/>
    </source>
</evidence>
<evidence type="ECO:0000259" key="12">
    <source>
        <dbReference type="Pfam" id="PF13609"/>
    </source>
</evidence>
<dbReference type="GO" id="GO:0009279">
    <property type="term" value="C:cell outer membrane"/>
    <property type="evidence" value="ECO:0007669"/>
    <property type="project" value="UniProtKB-SubCell"/>
</dbReference>
<dbReference type="EMBL" id="SNXW01000001">
    <property type="protein sequence ID" value="TDP88310.1"/>
    <property type="molecule type" value="Genomic_DNA"/>
</dbReference>
<dbReference type="PANTHER" id="PTHR34501:SF9">
    <property type="entry name" value="MAJOR OUTER MEMBRANE PROTEIN P.IA"/>
    <property type="match status" value="1"/>
</dbReference>
<dbReference type="CDD" id="cd00342">
    <property type="entry name" value="gram_neg_porins"/>
    <property type="match status" value="1"/>
</dbReference>
<evidence type="ECO:0000256" key="11">
    <source>
        <dbReference type="SAM" id="SignalP"/>
    </source>
</evidence>
<evidence type="ECO:0000256" key="5">
    <source>
        <dbReference type="ARBA" id="ARBA00022692"/>
    </source>
</evidence>
<dbReference type="RefSeq" id="WP_133605936.1">
    <property type="nucleotide sequence ID" value="NZ_SNXW01000001.1"/>
</dbReference>
<evidence type="ECO:0000256" key="1">
    <source>
        <dbReference type="ARBA" id="ARBA00004571"/>
    </source>
</evidence>
<dbReference type="Gene3D" id="2.40.160.10">
    <property type="entry name" value="Porin"/>
    <property type="match status" value="1"/>
</dbReference>
<evidence type="ECO:0000256" key="2">
    <source>
        <dbReference type="ARBA" id="ARBA00011233"/>
    </source>
</evidence>
<organism evidence="13 14">
    <name type="scientific">Aquabacterium commune</name>
    <dbReference type="NCBI Taxonomy" id="70586"/>
    <lineage>
        <taxon>Bacteria</taxon>
        <taxon>Pseudomonadati</taxon>
        <taxon>Pseudomonadota</taxon>
        <taxon>Betaproteobacteria</taxon>
        <taxon>Burkholderiales</taxon>
        <taxon>Aquabacterium</taxon>
    </lineage>
</organism>
<dbReference type="GO" id="GO:0015288">
    <property type="term" value="F:porin activity"/>
    <property type="evidence" value="ECO:0007669"/>
    <property type="project" value="UniProtKB-KW"/>
</dbReference>